<dbReference type="SUPFAM" id="SSF81301">
    <property type="entry name" value="Nucleotidyltransferase"/>
    <property type="match status" value="1"/>
</dbReference>
<dbReference type="GO" id="GO:0031123">
    <property type="term" value="P:RNA 3'-end processing"/>
    <property type="evidence" value="ECO:0007669"/>
    <property type="project" value="TreeGrafter"/>
</dbReference>
<proteinExistence type="predicted"/>
<reference evidence="8 9" key="2">
    <citation type="submission" date="2018-10" db="EMBL/GenBank/DDBJ databases">
        <authorList>
            <consortium name="Pathogen Informatics"/>
        </authorList>
    </citation>
    <scope>NUCLEOTIDE SEQUENCE [LARGE SCALE GENOMIC DNA]</scope>
</reference>
<evidence type="ECO:0000256" key="1">
    <source>
        <dbReference type="ARBA" id="ARBA00001936"/>
    </source>
</evidence>
<dbReference type="Gene3D" id="3.30.460.10">
    <property type="entry name" value="Beta Polymerase, domain 2"/>
    <property type="match status" value="1"/>
</dbReference>
<dbReference type="GO" id="GO:0046872">
    <property type="term" value="F:metal ion binding"/>
    <property type="evidence" value="ECO:0007669"/>
    <property type="project" value="UniProtKB-KW"/>
</dbReference>
<dbReference type="InterPro" id="IPR043519">
    <property type="entry name" value="NT_sf"/>
</dbReference>
<comment type="cofactor">
    <cofactor evidence="1">
        <name>Mn(2+)</name>
        <dbReference type="ChEBI" id="CHEBI:29035"/>
    </cofactor>
</comment>
<evidence type="ECO:0000259" key="6">
    <source>
        <dbReference type="Pfam" id="PF03828"/>
    </source>
</evidence>
<dbReference type="EMBL" id="UXUI01008541">
    <property type="protein sequence ID" value="VDD91768.1"/>
    <property type="molecule type" value="Genomic_DNA"/>
</dbReference>
<dbReference type="WBParaSite" id="EVEC_0000699801-mRNA-1">
    <property type="protein sequence ID" value="EVEC_0000699801-mRNA-1"/>
    <property type="gene ID" value="EVEC_0000699801"/>
</dbReference>
<evidence type="ECO:0000313" key="9">
    <source>
        <dbReference type="Proteomes" id="UP000274131"/>
    </source>
</evidence>
<dbReference type="Gene3D" id="1.10.1410.10">
    <property type="match status" value="2"/>
</dbReference>
<keyword evidence="4" id="KW-0479">Metal-binding</keyword>
<reference evidence="10" key="1">
    <citation type="submission" date="2017-02" db="UniProtKB">
        <authorList>
            <consortium name="WormBaseParasite"/>
        </authorList>
    </citation>
    <scope>IDENTIFICATION</scope>
</reference>
<accession>A0A0N4V992</accession>
<name>A0A0N4V992_ENTVE</name>
<evidence type="ECO:0000313" key="10">
    <source>
        <dbReference type="WBParaSite" id="EVEC_0000699801-mRNA-1"/>
    </source>
</evidence>
<dbReference type="SUPFAM" id="SSF81631">
    <property type="entry name" value="PAP/OAS1 substrate-binding domain"/>
    <property type="match status" value="1"/>
</dbReference>
<sequence>MPRSKFPSRQPHLYNHLGSQFNLKNLDSNYRVIAAVSWFGLKESILKICKGNSLALVLFNTAIWKYFDLYLQDVETYMAKMRVREELLDLIRKVGLHLELVYPTGSLFVVGSSINGCGTNDSDMDLCLNLPHYHTKCSGFRRSSLEALDSLMAFILKNKPDFIIDCELIPASVPILRLVLSVSFGLLKVDLNVNNISGIYNSHLLHYYSSIDSRFPALCVLVKRWATWEGIKDPAVGTFNRSLPFSHSLRITHILFEVHSTETNGLLVYSYTLNLMVVHFLQCGIVPPVLPNLQKLMPQRFSLQRELSSLELFDESIKLPEWEMNKCSVGELLIAFFDYYCEFDFRNDGISIRKGSTFSRSVYQAFQILFPSSRSSESRLLYQSQYLPLRTKCYQIYVEDPFDCKNTARAIQNIEDFGRIKLAFLNAREKFLGKQDFDLCDILR</sequence>
<dbReference type="InterPro" id="IPR002058">
    <property type="entry name" value="PAP_assoc"/>
</dbReference>
<dbReference type="InterPro" id="IPR054708">
    <property type="entry name" value="MTPAP-like_central"/>
</dbReference>
<keyword evidence="9" id="KW-1185">Reference proteome</keyword>
<dbReference type="OrthoDB" id="2274644at2759"/>
<keyword evidence="5" id="KW-0460">Magnesium</keyword>
<feature type="domain" description="Poly(A) RNA polymerase mitochondrial-like central palm" evidence="7">
    <location>
        <begin position="60"/>
        <end position="209"/>
    </location>
</feature>
<dbReference type="Proteomes" id="UP000274131">
    <property type="component" value="Unassembled WGS sequence"/>
</dbReference>
<evidence type="ECO:0000256" key="4">
    <source>
        <dbReference type="ARBA" id="ARBA00022723"/>
    </source>
</evidence>
<dbReference type="AlphaFoldDB" id="A0A0N4V992"/>
<dbReference type="PANTHER" id="PTHR12271:SF117">
    <property type="entry name" value="PAP-ASSOCIATED DOMAIN-CONTAINING PROTEIN"/>
    <property type="match status" value="1"/>
</dbReference>
<keyword evidence="3" id="KW-0808">Transferase</keyword>
<dbReference type="CDD" id="cd05402">
    <property type="entry name" value="NT_PAP_TUTase"/>
    <property type="match status" value="1"/>
</dbReference>
<protein>
    <submittedName>
        <fullName evidence="10">PAP-associated domain-containing protein</fullName>
    </submittedName>
</protein>
<dbReference type="Pfam" id="PF03828">
    <property type="entry name" value="PAP_assoc"/>
    <property type="match status" value="1"/>
</dbReference>
<gene>
    <name evidence="8" type="ORF">EVEC_LOCUS6519</name>
</gene>
<dbReference type="Pfam" id="PF22600">
    <property type="entry name" value="MTPAP-like_central"/>
    <property type="match status" value="1"/>
</dbReference>
<dbReference type="PANTHER" id="PTHR12271">
    <property type="entry name" value="POLY A POLYMERASE CID PAP -RELATED"/>
    <property type="match status" value="1"/>
</dbReference>
<evidence type="ECO:0000256" key="3">
    <source>
        <dbReference type="ARBA" id="ARBA00022679"/>
    </source>
</evidence>
<feature type="domain" description="PAP-associated" evidence="6">
    <location>
        <begin position="328"/>
        <end position="406"/>
    </location>
</feature>
<organism evidence="10">
    <name type="scientific">Enterobius vermicularis</name>
    <name type="common">Human pinworm</name>
    <dbReference type="NCBI Taxonomy" id="51028"/>
    <lineage>
        <taxon>Eukaryota</taxon>
        <taxon>Metazoa</taxon>
        <taxon>Ecdysozoa</taxon>
        <taxon>Nematoda</taxon>
        <taxon>Chromadorea</taxon>
        <taxon>Rhabditida</taxon>
        <taxon>Spirurina</taxon>
        <taxon>Oxyuridomorpha</taxon>
        <taxon>Oxyuroidea</taxon>
        <taxon>Oxyuridae</taxon>
        <taxon>Enterobius</taxon>
    </lineage>
</organism>
<dbReference type="STRING" id="51028.A0A0N4V992"/>
<dbReference type="GO" id="GO:1990817">
    <property type="term" value="F:poly(A) RNA polymerase activity"/>
    <property type="evidence" value="ECO:0007669"/>
    <property type="project" value="TreeGrafter"/>
</dbReference>
<comment type="cofactor">
    <cofactor evidence="2">
        <name>Mg(2+)</name>
        <dbReference type="ChEBI" id="CHEBI:18420"/>
    </cofactor>
</comment>
<evidence type="ECO:0000256" key="5">
    <source>
        <dbReference type="ARBA" id="ARBA00022842"/>
    </source>
</evidence>
<evidence type="ECO:0000313" key="8">
    <source>
        <dbReference type="EMBL" id="VDD91768.1"/>
    </source>
</evidence>
<evidence type="ECO:0000256" key="2">
    <source>
        <dbReference type="ARBA" id="ARBA00001946"/>
    </source>
</evidence>
<evidence type="ECO:0000259" key="7">
    <source>
        <dbReference type="Pfam" id="PF22600"/>
    </source>
</evidence>